<dbReference type="HOGENOM" id="CLU_511958_0_0_1"/>
<keyword evidence="3" id="KW-1185">Reference proteome</keyword>
<protein>
    <submittedName>
        <fullName evidence="2">Uncharacterized protein</fullName>
    </submittedName>
</protein>
<accession>A0A0D0BKI2</accession>
<dbReference type="Proteomes" id="UP000053593">
    <property type="component" value="Unassembled WGS sequence"/>
</dbReference>
<reference evidence="2 3" key="1">
    <citation type="submission" date="2014-04" db="EMBL/GenBank/DDBJ databases">
        <title>Evolutionary Origins and Diversification of the Mycorrhizal Mutualists.</title>
        <authorList>
            <consortium name="DOE Joint Genome Institute"/>
            <consortium name="Mycorrhizal Genomics Consortium"/>
            <person name="Kohler A."/>
            <person name="Kuo A."/>
            <person name="Nagy L.G."/>
            <person name="Floudas D."/>
            <person name="Copeland A."/>
            <person name="Barry K.W."/>
            <person name="Cichocki N."/>
            <person name="Veneault-Fourrey C."/>
            <person name="LaButti K."/>
            <person name="Lindquist E.A."/>
            <person name="Lipzen A."/>
            <person name="Lundell T."/>
            <person name="Morin E."/>
            <person name="Murat C."/>
            <person name="Riley R."/>
            <person name="Ohm R."/>
            <person name="Sun H."/>
            <person name="Tunlid A."/>
            <person name="Henrissat B."/>
            <person name="Grigoriev I.V."/>
            <person name="Hibbett D.S."/>
            <person name="Martin F."/>
        </authorList>
    </citation>
    <scope>NUCLEOTIDE SEQUENCE [LARGE SCALE GENOMIC DNA]</scope>
    <source>
        <strain evidence="2 3">FD-317 M1</strain>
    </source>
</reference>
<evidence type="ECO:0000313" key="3">
    <source>
        <dbReference type="Proteomes" id="UP000053593"/>
    </source>
</evidence>
<name>A0A0D0BKI2_9AGAR</name>
<dbReference type="EMBL" id="KN834950">
    <property type="protein sequence ID" value="KIK49949.1"/>
    <property type="molecule type" value="Genomic_DNA"/>
</dbReference>
<sequence>MSLQLKLKHFITHEKPSTVSDEENQEEIDELVDSEIDTVPNALTVTPQKARSDPLKDWTPPSMNSAVQTLAPIPSTPTHPCHKAPNHFHAQKGKGKTKAKELQGRTFKWKWSQLKRHCIHSSDSEDETCSPPPEPPNIPPKRKHGRPHKEPTPELEPSPGESLPLSVYLYTEVEMPMVMKPGKTAARSKMVAQPNFVDGPCVLLLDTNWGDFIDLVCKTAKCTREQLVIESLRWSWRTAKGTTKSRNPITTAVGHDQMVKSLKNMDRKERDGGMVYIFMAQPRILGVAESSRPWNLSEGQMPSANAEPTVDLSMLIGQKVSVDARLKPIIEAIENKYPIGKCAQHPTLHCLVYEPKQWHFDLDRNWICVFAMAVYKKEVNADLTEIPLTSVHFHQSQTIGYQSNQGHGPASEIISTATMPHGYGYHPSYLPPPITPYSALPAYPFPMPAPLYSTPYPGSSYPSPYGLLLPPAPTPGPQLSVSISTSSSGYPVASLGCQGDNWPSPPPEACDLQVWCKNVGLDETIYAALDQM</sequence>
<gene>
    <name evidence="2" type="ORF">GYMLUDRAFT_65473</name>
</gene>
<organism evidence="2 3">
    <name type="scientific">Collybiopsis luxurians FD-317 M1</name>
    <dbReference type="NCBI Taxonomy" id="944289"/>
    <lineage>
        <taxon>Eukaryota</taxon>
        <taxon>Fungi</taxon>
        <taxon>Dikarya</taxon>
        <taxon>Basidiomycota</taxon>
        <taxon>Agaricomycotina</taxon>
        <taxon>Agaricomycetes</taxon>
        <taxon>Agaricomycetidae</taxon>
        <taxon>Agaricales</taxon>
        <taxon>Marasmiineae</taxon>
        <taxon>Omphalotaceae</taxon>
        <taxon>Collybiopsis</taxon>
        <taxon>Collybiopsis luxurians</taxon>
    </lineage>
</organism>
<evidence type="ECO:0000313" key="2">
    <source>
        <dbReference type="EMBL" id="KIK49949.1"/>
    </source>
</evidence>
<dbReference type="OrthoDB" id="3065433at2759"/>
<proteinExistence type="predicted"/>
<evidence type="ECO:0000256" key="1">
    <source>
        <dbReference type="SAM" id="MobiDB-lite"/>
    </source>
</evidence>
<feature type="region of interest" description="Disordered" evidence="1">
    <location>
        <begin position="121"/>
        <end position="161"/>
    </location>
</feature>
<dbReference type="AlphaFoldDB" id="A0A0D0BKI2"/>
<feature type="compositionally biased region" description="Pro residues" evidence="1">
    <location>
        <begin position="130"/>
        <end position="139"/>
    </location>
</feature>